<dbReference type="Proteomes" id="UP000297299">
    <property type="component" value="Unassembled WGS sequence"/>
</dbReference>
<reference evidence="2 3" key="1">
    <citation type="submission" date="2017-11" db="EMBL/GenBank/DDBJ databases">
        <title>Comparative genomics of Botrytis spp.</title>
        <authorList>
            <person name="Valero-Jimenez C.A."/>
            <person name="Tapia P."/>
            <person name="Veloso J."/>
            <person name="Silva-Moreno E."/>
            <person name="Staats M."/>
            <person name="Valdes J.H."/>
            <person name="Van Kan J.A.L."/>
        </authorList>
    </citation>
    <scope>NUCLEOTIDE SEQUENCE [LARGE SCALE GENOMIC DNA]</scope>
    <source>
        <strain evidence="2 3">MUCL2830</strain>
    </source>
</reference>
<accession>A0A4Y8CVY2</accession>
<evidence type="ECO:0000256" key="1">
    <source>
        <dbReference type="SAM" id="MobiDB-lite"/>
    </source>
</evidence>
<proteinExistence type="predicted"/>
<evidence type="ECO:0000313" key="2">
    <source>
        <dbReference type="EMBL" id="TEY45787.1"/>
    </source>
</evidence>
<comment type="caution">
    <text evidence="2">The sequence shown here is derived from an EMBL/GenBank/DDBJ whole genome shotgun (WGS) entry which is preliminary data.</text>
</comment>
<name>A0A4Y8CVY2_9HELO</name>
<feature type="region of interest" description="Disordered" evidence="1">
    <location>
        <begin position="74"/>
        <end position="93"/>
    </location>
</feature>
<dbReference type="EMBL" id="PHWZ01000328">
    <property type="protein sequence ID" value="TEY45787.1"/>
    <property type="molecule type" value="Genomic_DNA"/>
</dbReference>
<keyword evidence="3" id="KW-1185">Reference proteome</keyword>
<evidence type="ECO:0000313" key="3">
    <source>
        <dbReference type="Proteomes" id="UP000297299"/>
    </source>
</evidence>
<protein>
    <submittedName>
        <fullName evidence="2">Uncharacterized protein</fullName>
    </submittedName>
</protein>
<sequence length="163" mass="17392">MNECPQSGIQIVFAGILTSDVLRMIRNVHSCKSGADFRLLIEEQRIERDAEEIEERENAVNAAAEAAIRPNSNISTNMGIVGEEDGGDENEGMRERSGVVLDPLLPSLRIAEHSALGGNIDDVEEEDEIFESLFAGGDWGDDGESGGRGGGLGGIFGAQAMMV</sequence>
<gene>
    <name evidence="2" type="ORF">BOTCAL_0329g00050</name>
</gene>
<organism evidence="2 3">
    <name type="scientific">Botryotinia calthae</name>
    <dbReference type="NCBI Taxonomy" id="38488"/>
    <lineage>
        <taxon>Eukaryota</taxon>
        <taxon>Fungi</taxon>
        <taxon>Dikarya</taxon>
        <taxon>Ascomycota</taxon>
        <taxon>Pezizomycotina</taxon>
        <taxon>Leotiomycetes</taxon>
        <taxon>Helotiales</taxon>
        <taxon>Sclerotiniaceae</taxon>
        <taxon>Botryotinia</taxon>
    </lineage>
</organism>
<dbReference type="AlphaFoldDB" id="A0A4Y8CVY2"/>